<organism evidence="1">
    <name type="scientific">Tanacetum cinerariifolium</name>
    <name type="common">Dalmatian daisy</name>
    <name type="synonym">Chrysanthemum cinerariifolium</name>
    <dbReference type="NCBI Taxonomy" id="118510"/>
    <lineage>
        <taxon>Eukaryota</taxon>
        <taxon>Viridiplantae</taxon>
        <taxon>Streptophyta</taxon>
        <taxon>Embryophyta</taxon>
        <taxon>Tracheophyta</taxon>
        <taxon>Spermatophyta</taxon>
        <taxon>Magnoliopsida</taxon>
        <taxon>eudicotyledons</taxon>
        <taxon>Gunneridae</taxon>
        <taxon>Pentapetalae</taxon>
        <taxon>asterids</taxon>
        <taxon>campanulids</taxon>
        <taxon>Asterales</taxon>
        <taxon>Asteraceae</taxon>
        <taxon>Asteroideae</taxon>
        <taxon>Anthemideae</taxon>
        <taxon>Anthemidinae</taxon>
        <taxon>Tanacetum</taxon>
    </lineage>
</organism>
<gene>
    <name evidence="1" type="ORF">Tci_592445</name>
</gene>
<feature type="non-terminal residue" evidence="1">
    <location>
        <position position="1"/>
    </location>
</feature>
<evidence type="ECO:0008006" key="2">
    <source>
        <dbReference type="Google" id="ProtNLM"/>
    </source>
</evidence>
<name>A0A699J8W0_TANCI</name>
<comment type="caution">
    <text evidence="1">The sequence shown here is derived from an EMBL/GenBank/DDBJ whole genome shotgun (WGS) entry which is preliminary data.</text>
</comment>
<protein>
    <recommendedName>
        <fullName evidence="2">Reverse transcriptase domain-containing protein</fullName>
    </recommendedName>
</protein>
<accession>A0A699J8W0</accession>
<dbReference type="AlphaFoldDB" id="A0A699J8W0"/>
<proteinExistence type="predicted"/>
<evidence type="ECO:0000313" key="1">
    <source>
        <dbReference type="EMBL" id="GFA20473.1"/>
    </source>
</evidence>
<sequence>TVSSVSDVLVSLVEKVLIMACSPEVSVISNLEPCHNQNVDELPQTLTSFHSTCYSGDENSFAHDSTLNFVNDSPNVFNPPTQPPMYSYEFCGNDAHYSHDCPPQVPFIYNLNHVTTETLISHKSFKISNNNILVMKAVGARMKISNDYTIAITPEEPDNSLSIGDKHLDIIPATESDEVIKSSVEDLVLIPSESIGIPDNTCDEPFRDNYVPLDVSKYQFEEFSDSNDDSTSIDDDYFSIDNIDYVEASPSDSELASLEEVEDDNLCEKLLNINLFIAKIKSLNDNSTHDRVLKSPSPFLIPVEDSDSFLEKSDTSLSYSDNSLPEFKTFSDHTEETNSGTTHVDYSLPKYDSFLFKIEPDQGELTSVVMEDNLAEPRVHVPNVLTTHPTLMLDSDFILSDNSLPESEIFYFDIKEKISGSTTIRADISLLNLECFNFKSEPDLVELTSIVDSEIHENVLSATNVNLPPEED</sequence>
<reference evidence="1" key="1">
    <citation type="journal article" date="2019" name="Sci. Rep.">
        <title>Draft genome of Tanacetum cinerariifolium, the natural source of mosquito coil.</title>
        <authorList>
            <person name="Yamashiro T."/>
            <person name="Shiraishi A."/>
            <person name="Satake H."/>
            <person name="Nakayama K."/>
        </authorList>
    </citation>
    <scope>NUCLEOTIDE SEQUENCE</scope>
</reference>
<dbReference type="EMBL" id="BKCJ010385250">
    <property type="protein sequence ID" value="GFA20473.1"/>
    <property type="molecule type" value="Genomic_DNA"/>
</dbReference>